<comment type="caution">
    <text evidence="1">The sequence shown here is derived from an EMBL/GenBank/DDBJ whole genome shotgun (WGS) entry which is preliminary data.</text>
</comment>
<dbReference type="EMBL" id="QBML01000008">
    <property type="protein sequence ID" value="PZO42206.1"/>
    <property type="molecule type" value="Genomic_DNA"/>
</dbReference>
<dbReference type="Proteomes" id="UP000249467">
    <property type="component" value="Unassembled WGS sequence"/>
</dbReference>
<evidence type="ECO:0008006" key="3">
    <source>
        <dbReference type="Google" id="ProtNLM"/>
    </source>
</evidence>
<evidence type="ECO:0000313" key="1">
    <source>
        <dbReference type="EMBL" id="PZO42206.1"/>
    </source>
</evidence>
<gene>
    <name evidence="1" type="ORF">DCF19_08175</name>
</gene>
<proteinExistence type="predicted"/>
<evidence type="ECO:0000313" key="2">
    <source>
        <dbReference type="Proteomes" id="UP000249467"/>
    </source>
</evidence>
<dbReference type="AlphaFoldDB" id="A0A2W4WBG1"/>
<protein>
    <recommendedName>
        <fullName evidence="3">Helicase HerA barrel domain-containing protein</fullName>
    </recommendedName>
</protein>
<sequence length="211" mass="23808">MFLPLSQSKRDRHPKHLAEVVATSTTEFLAQCLEPDNLDFPLMPAFGSWVKSQQDENSDIVAYGVVYHATTAPIDSVHRAVALGLSLQELREQQPQIFAMLRSEIKVVLLGFSSVGNIYQHLPSQPPQIHQAVYACEESEIENFTEELNFLRTLVQMTNAPVDELIAAVLRNVYQVRKCDRNWLVQAGRKLSILLKDDYDRLGAILGQVHP</sequence>
<reference evidence="1 2" key="2">
    <citation type="submission" date="2018-06" db="EMBL/GenBank/DDBJ databases">
        <title>Metagenomic assembly of (sub)arctic Cyanobacteria and their associated microbiome from non-axenic cultures.</title>
        <authorList>
            <person name="Baurain D."/>
        </authorList>
    </citation>
    <scope>NUCLEOTIDE SEQUENCE [LARGE SCALE GENOMIC DNA]</scope>
    <source>
        <strain evidence="1">ULC066bin1</strain>
    </source>
</reference>
<organism evidence="1 2">
    <name type="scientific">Pseudanabaena frigida</name>
    <dbReference type="NCBI Taxonomy" id="945775"/>
    <lineage>
        <taxon>Bacteria</taxon>
        <taxon>Bacillati</taxon>
        <taxon>Cyanobacteriota</taxon>
        <taxon>Cyanophyceae</taxon>
        <taxon>Pseudanabaenales</taxon>
        <taxon>Pseudanabaenaceae</taxon>
        <taxon>Pseudanabaena</taxon>
    </lineage>
</organism>
<reference evidence="1 2" key="1">
    <citation type="submission" date="2018-04" db="EMBL/GenBank/DDBJ databases">
        <authorList>
            <person name="Go L.Y."/>
            <person name="Mitchell J.A."/>
        </authorList>
    </citation>
    <scope>NUCLEOTIDE SEQUENCE [LARGE SCALE GENOMIC DNA]</scope>
    <source>
        <strain evidence="1">ULC066bin1</strain>
    </source>
</reference>
<name>A0A2W4WBG1_9CYAN</name>
<accession>A0A2W4WBG1</accession>